<dbReference type="Proteomes" id="UP000547444">
    <property type="component" value="Unassembled WGS sequence"/>
</dbReference>
<protein>
    <recommendedName>
        <fullName evidence="2">TNT domain-containing protein</fullName>
    </recommendedName>
</protein>
<dbReference type="GO" id="GO:0050135">
    <property type="term" value="F:NADP+ nucleosidase activity"/>
    <property type="evidence" value="ECO:0007669"/>
    <property type="project" value="InterPro"/>
</dbReference>
<accession>A0A7X5TVM9</accession>
<feature type="domain" description="TNT" evidence="2">
    <location>
        <begin position="65"/>
        <end position="161"/>
    </location>
</feature>
<gene>
    <name evidence="3" type="ORF">FHU31_000544</name>
</gene>
<evidence type="ECO:0000256" key="1">
    <source>
        <dbReference type="SAM" id="MobiDB-lite"/>
    </source>
</evidence>
<evidence type="ECO:0000313" key="4">
    <source>
        <dbReference type="Proteomes" id="UP000547444"/>
    </source>
</evidence>
<dbReference type="EMBL" id="JAANOW010000001">
    <property type="protein sequence ID" value="NIH93588.1"/>
    <property type="molecule type" value="Genomic_DNA"/>
</dbReference>
<keyword evidence="4" id="KW-1185">Reference proteome</keyword>
<evidence type="ECO:0000259" key="2">
    <source>
        <dbReference type="Pfam" id="PF14021"/>
    </source>
</evidence>
<comment type="caution">
    <text evidence="3">The sequence shown here is derived from an EMBL/GenBank/DDBJ whole genome shotgun (WGS) entry which is preliminary data.</text>
</comment>
<proteinExistence type="predicted"/>
<dbReference type="AlphaFoldDB" id="A0A7X5TVM9"/>
<dbReference type="InterPro" id="IPR053024">
    <property type="entry name" value="Fungal_surface_NADase"/>
</dbReference>
<dbReference type="InterPro" id="IPR025331">
    <property type="entry name" value="TNT"/>
</dbReference>
<reference evidence="3 4" key="1">
    <citation type="submission" date="2020-03" db="EMBL/GenBank/DDBJ databases">
        <title>Sequencing the genomes of 1000 actinobacteria strains.</title>
        <authorList>
            <person name="Klenk H.-P."/>
        </authorList>
    </citation>
    <scope>NUCLEOTIDE SEQUENCE [LARGE SCALE GENOMIC DNA]</scope>
    <source>
        <strain evidence="3 4">DSM 44556</strain>
    </source>
</reference>
<organism evidence="3 4">
    <name type="scientific">Mycolicibacterium fluoranthenivorans</name>
    <dbReference type="NCBI Taxonomy" id="258505"/>
    <lineage>
        <taxon>Bacteria</taxon>
        <taxon>Bacillati</taxon>
        <taxon>Actinomycetota</taxon>
        <taxon>Actinomycetes</taxon>
        <taxon>Mycobacteriales</taxon>
        <taxon>Mycobacteriaceae</taxon>
        <taxon>Mycolicibacterium</taxon>
    </lineage>
</organism>
<dbReference type="PANTHER" id="PTHR42059">
    <property type="entry name" value="TNT DOMAIN-CONTAINING PROTEIN"/>
    <property type="match status" value="1"/>
</dbReference>
<feature type="region of interest" description="Disordered" evidence="1">
    <location>
        <begin position="1"/>
        <end position="24"/>
    </location>
</feature>
<sequence length="165" mass="17653">MSNPVHSPLDVPPQPLSPHSPLFDGYHPVEPGPAFTDADGGLIYPDDSLPSKPYAIEGTIIPHAELPQGTTLDRFGYPGGEWLSPEGTPFAERALPPGSAVKPYFEYVVADPARLPPGWRIEQSNVAPWFNQPGGGVQYRIIAPDGIDPSVTELLESGYLKAKGG</sequence>
<dbReference type="PANTHER" id="PTHR42059:SF1">
    <property type="entry name" value="TNT DOMAIN-CONTAINING PROTEIN"/>
    <property type="match status" value="1"/>
</dbReference>
<evidence type="ECO:0000313" key="3">
    <source>
        <dbReference type="EMBL" id="NIH93588.1"/>
    </source>
</evidence>
<name>A0A7X5TVM9_9MYCO</name>
<dbReference type="Pfam" id="PF14021">
    <property type="entry name" value="TNT"/>
    <property type="match status" value="1"/>
</dbReference>